<evidence type="ECO:0000313" key="7">
    <source>
        <dbReference type="EMBL" id="EFH10879.1"/>
    </source>
</evidence>
<evidence type="ECO:0000256" key="5">
    <source>
        <dbReference type="SAM" id="SignalP"/>
    </source>
</evidence>
<dbReference type="GO" id="GO:0043190">
    <property type="term" value="C:ATP-binding cassette (ABC) transporter complex"/>
    <property type="evidence" value="ECO:0007669"/>
    <property type="project" value="InterPro"/>
</dbReference>
<proteinExistence type="inferred from homology"/>
<dbReference type="CDD" id="cd08498">
    <property type="entry name" value="PBP2_NikA_DppA_OppA_like_2"/>
    <property type="match status" value="1"/>
</dbReference>
<dbReference type="InterPro" id="IPR030678">
    <property type="entry name" value="Peptide/Ni-bd"/>
</dbReference>
<name>D5RP82_9PROT</name>
<dbReference type="Proteomes" id="UP000005324">
    <property type="component" value="Unassembled WGS sequence"/>
</dbReference>
<keyword evidence="8" id="KW-1185">Reference proteome</keyword>
<dbReference type="GO" id="GO:0015833">
    <property type="term" value="P:peptide transport"/>
    <property type="evidence" value="ECO:0007669"/>
    <property type="project" value="TreeGrafter"/>
</dbReference>
<organism evidence="7 8">
    <name type="scientific">Pseudoroseomonas cervicalis ATCC 49957</name>
    <dbReference type="NCBI Taxonomy" id="525371"/>
    <lineage>
        <taxon>Bacteria</taxon>
        <taxon>Pseudomonadati</taxon>
        <taxon>Pseudomonadota</taxon>
        <taxon>Alphaproteobacteria</taxon>
        <taxon>Acetobacterales</taxon>
        <taxon>Roseomonadaceae</taxon>
        <taxon>Roseomonas</taxon>
    </lineage>
</organism>
<dbReference type="InterPro" id="IPR000914">
    <property type="entry name" value="SBP_5_dom"/>
</dbReference>
<dbReference type="AlphaFoldDB" id="D5RP82"/>
<evidence type="ECO:0000256" key="4">
    <source>
        <dbReference type="ARBA" id="ARBA00022729"/>
    </source>
</evidence>
<dbReference type="OrthoDB" id="9773508at2"/>
<evidence type="ECO:0000256" key="3">
    <source>
        <dbReference type="ARBA" id="ARBA00022448"/>
    </source>
</evidence>
<feature type="chain" id="PRO_5003076059" evidence="5">
    <location>
        <begin position="25"/>
        <end position="524"/>
    </location>
</feature>
<evidence type="ECO:0000259" key="6">
    <source>
        <dbReference type="Pfam" id="PF00496"/>
    </source>
</evidence>
<evidence type="ECO:0000313" key="8">
    <source>
        <dbReference type="Proteomes" id="UP000005324"/>
    </source>
</evidence>
<dbReference type="GO" id="GO:0030288">
    <property type="term" value="C:outer membrane-bounded periplasmic space"/>
    <property type="evidence" value="ECO:0007669"/>
    <property type="project" value="UniProtKB-ARBA"/>
</dbReference>
<dbReference type="InterPro" id="IPR039424">
    <property type="entry name" value="SBP_5"/>
</dbReference>
<feature type="domain" description="Solute-binding protein family 5" evidence="6">
    <location>
        <begin position="68"/>
        <end position="438"/>
    </location>
</feature>
<feature type="signal peptide" evidence="5">
    <location>
        <begin position="1"/>
        <end position="24"/>
    </location>
</feature>
<comment type="caution">
    <text evidence="7">The sequence shown here is derived from an EMBL/GenBank/DDBJ whole genome shotgun (WGS) entry which is preliminary data.</text>
</comment>
<dbReference type="EMBL" id="ADVL01000620">
    <property type="protein sequence ID" value="EFH10879.1"/>
    <property type="molecule type" value="Genomic_DNA"/>
</dbReference>
<dbReference type="Gene3D" id="3.10.105.10">
    <property type="entry name" value="Dipeptide-binding Protein, Domain 3"/>
    <property type="match status" value="1"/>
</dbReference>
<accession>D5RP82</accession>
<comment type="subcellular location">
    <subcellularLocation>
        <location evidence="1">Periplasm</location>
    </subcellularLocation>
</comment>
<evidence type="ECO:0000256" key="1">
    <source>
        <dbReference type="ARBA" id="ARBA00004418"/>
    </source>
</evidence>
<dbReference type="Gene3D" id="3.40.190.10">
    <property type="entry name" value="Periplasmic binding protein-like II"/>
    <property type="match status" value="1"/>
</dbReference>
<dbReference type="PANTHER" id="PTHR30290">
    <property type="entry name" value="PERIPLASMIC BINDING COMPONENT OF ABC TRANSPORTER"/>
    <property type="match status" value="1"/>
</dbReference>
<reference evidence="7 8" key="1">
    <citation type="submission" date="2010-04" db="EMBL/GenBank/DDBJ databases">
        <authorList>
            <person name="Qin X."/>
            <person name="Bachman B."/>
            <person name="Battles P."/>
            <person name="Bell A."/>
            <person name="Bess C."/>
            <person name="Bickham C."/>
            <person name="Chaboub L."/>
            <person name="Chen D."/>
            <person name="Coyle M."/>
            <person name="Deiros D.R."/>
            <person name="Dinh H."/>
            <person name="Forbes L."/>
            <person name="Fowler G."/>
            <person name="Francisco L."/>
            <person name="Fu Q."/>
            <person name="Gubbala S."/>
            <person name="Hale W."/>
            <person name="Han Y."/>
            <person name="Hemphill L."/>
            <person name="Highlander S.K."/>
            <person name="Hirani K."/>
            <person name="Hogues M."/>
            <person name="Jackson L."/>
            <person name="Jakkamsetti A."/>
            <person name="Javaid M."/>
            <person name="Jiang H."/>
            <person name="Korchina V."/>
            <person name="Kovar C."/>
            <person name="Lara F."/>
            <person name="Lee S."/>
            <person name="Mata R."/>
            <person name="Mathew T."/>
            <person name="Moen C."/>
            <person name="Morales K."/>
            <person name="Munidasa M."/>
            <person name="Nazareth L."/>
            <person name="Ngo R."/>
            <person name="Nguyen L."/>
            <person name="Okwuonu G."/>
            <person name="Ongeri F."/>
            <person name="Patil S."/>
            <person name="Petrosino J."/>
            <person name="Pham C."/>
            <person name="Pham P."/>
            <person name="Pu L.-L."/>
            <person name="Puazo M."/>
            <person name="Raj R."/>
            <person name="Reid J."/>
            <person name="Rouhana J."/>
            <person name="Saada N."/>
            <person name="Shang Y."/>
            <person name="Simmons D."/>
            <person name="Thornton R."/>
            <person name="Warren J."/>
            <person name="Weissenberger G."/>
            <person name="Zhang J."/>
            <person name="Zhang L."/>
            <person name="Zhou C."/>
            <person name="Zhu D."/>
            <person name="Muzny D."/>
            <person name="Worley K."/>
            <person name="Gibbs R."/>
        </authorList>
    </citation>
    <scope>NUCLEOTIDE SEQUENCE [LARGE SCALE GENOMIC DNA]</scope>
    <source>
        <strain evidence="7 8">ATCC 49957</strain>
    </source>
</reference>
<dbReference type="Pfam" id="PF00496">
    <property type="entry name" value="SBP_bac_5"/>
    <property type="match status" value="1"/>
</dbReference>
<evidence type="ECO:0000256" key="2">
    <source>
        <dbReference type="ARBA" id="ARBA00005695"/>
    </source>
</evidence>
<comment type="similarity">
    <text evidence="2">Belongs to the bacterial solute-binding protein 5 family.</text>
</comment>
<dbReference type="PIRSF" id="PIRSF002741">
    <property type="entry name" value="MppA"/>
    <property type="match status" value="1"/>
</dbReference>
<dbReference type="RefSeq" id="WP_007001924.1">
    <property type="nucleotide sequence ID" value="NZ_GG770777.1"/>
</dbReference>
<keyword evidence="4 5" id="KW-0732">Signal</keyword>
<dbReference type="HOGENOM" id="CLU_017028_7_4_5"/>
<keyword evidence="3" id="KW-0813">Transport</keyword>
<protein>
    <submittedName>
        <fullName evidence="7">ABC transporter, substrate-binding protein, family 5</fullName>
    </submittedName>
</protein>
<dbReference type="Gene3D" id="3.90.76.10">
    <property type="entry name" value="Dipeptide-binding Protein, Domain 1"/>
    <property type="match status" value="1"/>
</dbReference>
<dbReference type="PANTHER" id="PTHR30290:SF9">
    <property type="entry name" value="OLIGOPEPTIDE-BINDING PROTEIN APPA"/>
    <property type="match status" value="1"/>
</dbReference>
<dbReference type="GO" id="GO:1904680">
    <property type="term" value="F:peptide transmembrane transporter activity"/>
    <property type="evidence" value="ECO:0007669"/>
    <property type="project" value="TreeGrafter"/>
</dbReference>
<gene>
    <name evidence="7" type="primary">dppA</name>
    <name evidence="7" type="ORF">HMPREF0731_2893</name>
</gene>
<sequence>MTIRRRTAALALFAPLLAAAPLAAQELRIATGGSVISLDPHFYNATPNNAVSLHLFDRLGMRDAQSRLQPALALSWQPISETEWEFKLRPNVTWHDGKPFTADDVAFTIARTPTVPNSPGGFAGFVRAVTKVEVVDPLTLRVQTRGAYPNLPSDLSSLAIIARHAAEGAATEDFNSGKAAVGTGPYRFVNYRANDRTELARNESWWGGAQPWAKVSYRFISNDGARTAALLAGDVDVIDQVSATDLPRLRRESRVALAETQGLRVIYLTFDRSRREAVPFVTDNAGQPLPRNPFDDARVRRALSIALQRDALAERVMEGTATPTGQWMPPGTFGYNPEIKPPAYAPDRARALLAEAGYPQGFRLTLHSPNDRYPNDAKTAQAVAQMWTRIGVQTQVDALPWASFAPRSARQDFAARLTGWGSSTADASSMLVNILGTYDRARSTGANNAGRYSNPELDALRDRALATLDNERREALLREAVAMAEADTAMIPLFMLTNVWATRRGVTYEARMDEATLAMSARPE</sequence>
<dbReference type="SUPFAM" id="SSF53850">
    <property type="entry name" value="Periplasmic binding protein-like II"/>
    <property type="match status" value="1"/>
</dbReference>